<evidence type="ECO:0000259" key="3">
    <source>
        <dbReference type="Pfam" id="PF08281"/>
    </source>
</evidence>
<dbReference type="InterPro" id="IPR013324">
    <property type="entry name" value="RNA_pol_sigma_r3/r4-like"/>
</dbReference>
<reference evidence="4 5" key="1">
    <citation type="submission" date="2016-03" db="EMBL/GenBank/DDBJ databases">
        <title>Niastella vici sp. nov., isolated from farmland soil.</title>
        <authorList>
            <person name="Chen L."/>
            <person name="Wang D."/>
            <person name="Yang S."/>
            <person name="Wang G."/>
        </authorList>
    </citation>
    <scope>NUCLEOTIDE SEQUENCE [LARGE SCALE GENOMIC DNA]</scope>
    <source>
        <strain evidence="4 5">DJ57</strain>
    </source>
</reference>
<dbReference type="STRING" id="1703345.A3860_36310"/>
<dbReference type="Gene3D" id="1.10.1740.10">
    <property type="match status" value="1"/>
</dbReference>
<sequence length="281" mass="31809">MDSLRPILTSYAYNILGSYEDAKDIVQDVMLEMINRTAGTEIQNEKAYLTRSVINRAINARNRLQKMQSGYPGNWLPEPVATESADGDLHQKDILSYSLMVLLEKLDAKQRAVFILKEAFSYEHDEIAEVLDISAENSRKILSRARTALQNGSVHEAVKTPTDYLDKYIDTIRSGDIKKLEQLLTNDIVVVSDGGGKVAAALNPLVGIESASQFLAGVYNKFYQQASFKKGLVNHHPALFYYHEDQLVTCLIFEWRNELINRVYIMRNPDKMAGLGFRSRK</sequence>
<evidence type="ECO:0000259" key="2">
    <source>
        <dbReference type="Pfam" id="PF04542"/>
    </source>
</evidence>
<dbReference type="Gene3D" id="1.10.10.10">
    <property type="entry name" value="Winged helix-like DNA-binding domain superfamily/Winged helix DNA-binding domain"/>
    <property type="match status" value="1"/>
</dbReference>
<dbReference type="PANTHER" id="PTHR30173:SF36">
    <property type="entry name" value="ECF RNA POLYMERASE SIGMA FACTOR SIGJ"/>
    <property type="match status" value="1"/>
</dbReference>
<dbReference type="EMBL" id="LVYD01000073">
    <property type="protein sequence ID" value="OQP59745.1"/>
    <property type="molecule type" value="Genomic_DNA"/>
</dbReference>
<name>A0A1V9FN11_9BACT</name>
<organism evidence="4 5">
    <name type="scientific">Niastella vici</name>
    <dbReference type="NCBI Taxonomy" id="1703345"/>
    <lineage>
        <taxon>Bacteria</taxon>
        <taxon>Pseudomonadati</taxon>
        <taxon>Bacteroidota</taxon>
        <taxon>Chitinophagia</taxon>
        <taxon>Chitinophagales</taxon>
        <taxon>Chitinophagaceae</taxon>
        <taxon>Niastella</taxon>
    </lineage>
</organism>
<dbReference type="SUPFAM" id="SSF54427">
    <property type="entry name" value="NTF2-like"/>
    <property type="match status" value="1"/>
</dbReference>
<dbReference type="InterPro" id="IPR013325">
    <property type="entry name" value="RNA_pol_sigma_r2"/>
</dbReference>
<dbReference type="SUPFAM" id="SSF88659">
    <property type="entry name" value="Sigma3 and sigma4 domains of RNA polymerase sigma factors"/>
    <property type="match status" value="1"/>
</dbReference>
<dbReference type="InterPro" id="IPR052704">
    <property type="entry name" value="ECF_Sigma-70_Domain"/>
</dbReference>
<feature type="domain" description="RNA polymerase sigma-70 region 2" evidence="2">
    <location>
        <begin position="3"/>
        <end position="65"/>
    </location>
</feature>
<gene>
    <name evidence="4" type="ORF">A3860_36310</name>
</gene>
<dbReference type="AlphaFoldDB" id="A0A1V9FN11"/>
<feature type="domain" description="RNA polymerase sigma factor 70 region 4 type 2" evidence="3">
    <location>
        <begin position="99"/>
        <end position="149"/>
    </location>
</feature>
<dbReference type="InterPro" id="IPR014284">
    <property type="entry name" value="RNA_pol_sigma-70_dom"/>
</dbReference>
<dbReference type="InterPro" id="IPR007627">
    <property type="entry name" value="RNA_pol_sigma70_r2"/>
</dbReference>
<comment type="caution">
    <text evidence="4">The sequence shown here is derived from an EMBL/GenBank/DDBJ whole genome shotgun (WGS) entry which is preliminary data.</text>
</comment>
<accession>A0A1V9FN11</accession>
<protein>
    <submittedName>
        <fullName evidence="4">RNA polymerase subunit sigma-70</fullName>
    </submittedName>
</protein>
<dbReference type="InterPro" id="IPR036388">
    <property type="entry name" value="WH-like_DNA-bd_sf"/>
</dbReference>
<dbReference type="GO" id="GO:0003677">
    <property type="term" value="F:DNA binding"/>
    <property type="evidence" value="ECO:0007669"/>
    <property type="project" value="InterPro"/>
</dbReference>
<dbReference type="InterPro" id="IPR032710">
    <property type="entry name" value="NTF2-like_dom_sf"/>
</dbReference>
<evidence type="ECO:0000313" key="4">
    <source>
        <dbReference type="EMBL" id="OQP59745.1"/>
    </source>
</evidence>
<dbReference type="RefSeq" id="WP_081154197.1">
    <property type="nucleotide sequence ID" value="NZ_LVYD01000073.1"/>
</dbReference>
<dbReference type="NCBIfam" id="TIGR02937">
    <property type="entry name" value="sigma70-ECF"/>
    <property type="match status" value="1"/>
</dbReference>
<dbReference type="Pfam" id="PF04542">
    <property type="entry name" value="Sigma70_r2"/>
    <property type="match status" value="1"/>
</dbReference>
<dbReference type="PANTHER" id="PTHR30173">
    <property type="entry name" value="SIGMA 19 FACTOR"/>
    <property type="match status" value="1"/>
</dbReference>
<dbReference type="OrthoDB" id="3211555at2"/>
<comment type="subunit">
    <text evidence="1">Interacts transiently with the RNA polymerase catalytic core formed by RpoA, RpoB, RpoC and RpoZ (2 alpha, 1 beta, 1 beta' and 1 omega subunit) to form the RNA polymerase holoenzyme that can initiate transcription.</text>
</comment>
<dbReference type="Pfam" id="PF08281">
    <property type="entry name" value="Sigma70_r4_2"/>
    <property type="match status" value="1"/>
</dbReference>
<dbReference type="CDD" id="cd06171">
    <property type="entry name" value="Sigma70_r4"/>
    <property type="match status" value="1"/>
</dbReference>
<dbReference type="GO" id="GO:0016987">
    <property type="term" value="F:sigma factor activity"/>
    <property type="evidence" value="ECO:0007669"/>
    <property type="project" value="InterPro"/>
</dbReference>
<dbReference type="GO" id="GO:0006352">
    <property type="term" value="P:DNA-templated transcription initiation"/>
    <property type="evidence" value="ECO:0007669"/>
    <property type="project" value="InterPro"/>
</dbReference>
<keyword evidence="5" id="KW-1185">Reference proteome</keyword>
<dbReference type="Proteomes" id="UP000192796">
    <property type="component" value="Unassembled WGS sequence"/>
</dbReference>
<dbReference type="InterPro" id="IPR013249">
    <property type="entry name" value="RNA_pol_sigma70_r4_t2"/>
</dbReference>
<evidence type="ECO:0000313" key="5">
    <source>
        <dbReference type="Proteomes" id="UP000192796"/>
    </source>
</evidence>
<proteinExistence type="predicted"/>
<dbReference type="SUPFAM" id="SSF88946">
    <property type="entry name" value="Sigma2 domain of RNA polymerase sigma factors"/>
    <property type="match status" value="1"/>
</dbReference>
<evidence type="ECO:0000256" key="1">
    <source>
        <dbReference type="ARBA" id="ARBA00011344"/>
    </source>
</evidence>